<feature type="domain" description="Carrier" evidence="4">
    <location>
        <begin position="616"/>
        <end position="693"/>
    </location>
</feature>
<proteinExistence type="predicted"/>
<evidence type="ECO:0000256" key="1">
    <source>
        <dbReference type="ARBA" id="ARBA00022450"/>
    </source>
</evidence>
<dbReference type="OrthoDB" id="10253869at2759"/>
<dbReference type="SMART" id="SM00824">
    <property type="entry name" value="PKS_TE"/>
    <property type="match status" value="1"/>
</dbReference>
<dbReference type="Gene3D" id="3.40.50.12780">
    <property type="entry name" value="N-terminal domain of ligase-like"/>
    <property type="match status" value="1"/>
</dbReference>
<dbReference type="InterPro" id="IPR020802">
    <property type="entry name" value="TesA-like"/>
</dbReference>
<dbReference type="PROSITE" id="PS00455">
    <property type="entry name" value="AMP_BINDING"/>
    <property type="match status" value="1"/>
</dbReference>
<feature type="region of interest" description="Disordered" evidence="3">
    <location>
        <begin position="26"/>
        <end position="54"/>
    </location>
</feature>
<dbReference type="SUPFAM" id="SSF47336">
    <property type="entry name" value="ACP-like"/>
    <property type="match status" value="1"/>
</dbReference>
<dbReference type="InterPro" id="IPR000873">
    <property type="entry name" value="AMP-dep_synth/lig_dom"/>
</dbReference>
<dbReference type="SMART" id="SM00823">
    <property type="entry name" value="PKS_PP"/>
    <property type="match status" value="1"/>
</dbReference>
<dbReference type="PANTHER" id="PTHR24096:SF267">
    <property type="entry name" value="MALONATE--COA LIGASE ACSF3, MITOCHONDRIAL"/>
    <property type="match status" value="1"/>
</dbReference>
<dbReference type="AlphaFoldDB" id="A0A8K0WUP3"/>
<evidence type="ECO:0000259" key="4">
    <source>
        <dbReference type="PROSITE" id="PS50075"/>
    </source>
</evidence>
<comment type="caution">
    <text evidence="5">The sequence shown here is derived from an EMBL/GenBank/DDBJ whole genome shotgun (WGS) entry which is preliminary data.</text>
</comment>
<feature type="compositionally biased region" description="Polar residues" evidence="3">
    <location>
        <begin position="26"/>
        <end position="38"/>
    </location>
</feature>
<evidence type="ECO:0000313" key="5">
    <source>
        <dbReference type="EMBL" id="KAH7325875.1"/>
    </source>
</evidence>
<keyword evidence="6" id="KW-1185">Reference proteome</keyword>
<accession>A0A8K0WUP3</accession>
<dbReference type="Proteomes" id="UP000813444">
    <property type="component" value="Unassembled WGS sequence"/>
</dbReference>
<dbReference type="SUPFAM" id="SSF53474">
    <property type="entry name" value="alpha/beta-Hydrolases"/>
    <property type="match status" value="1"/>
</dbReference>
<dbReference type="InterPro" id="IPR042099">
    <property type="entry name" value="ANL_N_sf"/>
</dbReference>
<dbReference type="SUPFAM" id="SSF56801">
    <property type="entry name" value="Acetyl-CoA synthetase-like"/>
    <property type="match status" value="1"/>
</dbReference>
<dbReference type="InterPro" id="IPR045851">
    <property type="entry name" value="AMP-bd_C_sf"/>
</dbReference>
<reference evidence="5" key="1">
    <citation type="journal article" date="2021" name="Nat. Commun.">
        <title>Genetic determinants of endophytism in the Arabidopsis root mycobiome.</title>
        <authorList>
            <person name="Mesny F."/>
            <person name="Miyauchi S."/>
            <person name="Thiergart T."/>
            <person name="Pickel B."/>
            <person name="Atanasova L."/>
            <person name="Karlsson M."/>
            <person name="Huettel B."/>
            <person name="Barry K.W."/>
            <person name="Haridas S."/>
            <person name="Chen C."/>
            <person name="Bauer D."/>
            <person name="Andreopoulos W."/>
            <person name="Pangilinan J."/>
            <person name="LaButti K."/>
            <person name="Riley R."/>
            <person name="Lipzen A."/>
            <person name="Clum A."/>
            <person name="Drula E."/>
            <person name="Henrissat B."/>
            <person name="Kohler A."/>
            <person name="Grigoriev I.V."/>
            <person name="Martin F.M."/>
            <person name="Hacquard S."/>
        </authorList>
    </citation>
    <scope>NUCLEOTIDE SEQUENCE</scope>
    <source>
        <strain evidence="5">MPI-CAGE-CH-0235</strain>
    </source>
</reference>
<dbReference type="Gene3D" id="3.40.50.1820">
    <property type="entry name" value="alpha/beta hydrolase"/>
    <property type="match status" value="1"/>
</dbReference>
<dbReference type="InterPro" id="IPR001031">
    <property type="entry name" value="Thioesterase"/>
</dbReference>
<evidence type="ECO:0000313" key="6">
    <source>
        <dbReference type="Proteomes" id="UP000813444"/>
    </source>
</evidence>
<dbReference type="Pfam" id="PF00975">
    <property type="entry name" value="Thioesterase"/>
    <property type="match status" value="1"/>
</dbReference>
<dbReference type="GO" id="GO:0031957">
    <property type="term" value="F:very long-chain fatty acid-CoA ligase activity"/>
    <property type="evidence" value="ECO:0007669"/>
    <property type="project" value="TreeGrafter"/>
</dbReference>
<dbReference type="Gene3D" id="1.10.1200.10">
    <property type="entry name" value="ACP-like"/>
    <property type="match status" value="1"/>
</dbReference>
<dbReference type="Pfam" id="PF00550">
    <property type="entry name" value="PP-binding"/>
    <property type="match status" value="1"/>
</dbReference>
<dbReference type="InterPro" id="IPR029058">
    <property type="entry name" value="AB_hydrolase_fold"/>
</dbReference>
<organism evidence="5 6">
    <name type="scientific">Stachybotrys elegans</name>
    <dbReference type="NCBI Taxonomy" id="80388"/>
    <lineage>
        <taxon>Eukaryota</taxon>
        <taxon>Fungi</taxon>
        <taxon>Dikarya</taxon>
        <taxon>Ascomycota</taxon>
        <taxon>Pezizomycotina</taxon>
        <taxon>Sordariomycetes</taxon>
        <taxon>Hypocreomycetidae</taxon>
        <taxon>Hypocreales</taxon>
        <taxon>Stachybotryaceae</taxon>
        <taxon>Stachybotrys</taxon>
    </lineage>
</organism>
<dbReference type="EMBL" id="JAGPNK010000002">
    <property type="protein sequence ID" value="KAH7325875.1"/>
    <property type="molecule type" value="Genomic_DNA"/>
</dbReference>
<dbReference type="GO" id="GO:0006633">
    <property type="term" value="P:fatty acid biosynthetic process"/>
    <property type="evidence" value="ECO:0007669"/>
    <property type="project" value="TreeGrafter"/>
</dbReference>
<dbReference type="GO" id="GO:0031177">
    <property type="term" value="F:phosphopantetheine binding"/>
    <property type="evidence" value="ECO:0007669"/>
    <property type="project" value="InterPro"/>
</dbReference>
<keyword evidence="1" id="KW-0596">Phosphopantetheine</keyword>
<keyword evidence="2" id="KW-0597">Phosphoprotein</keyword>
<evidence type="ECO:0000256" key="2">
    <source>
        <dbReference type="ARBA" id="ARBA00022553"/>
    </source>
</evidence>
<dbReference type="InterPro" id="IPR020845">
    <property type="entry name" value="AMP-binding_CS"/>
</dbReference>
<dbReference type="PANTHER" id="PTHR24096">
    <property type="entry name" value="LONG-CHAIN-FATTY-ACID--COA LIGASE"/>
    <property type="match status" value="1"/>
</dbReference>
<evidence type="ECO:0000256" key="3">
    <source>
        <dbReference type="SAM" id="MobiDB-lite"/>
    </source>
</evidence>
<sequence>MAIFDGLRLPLPVKICGHPKEANCRSSASSPVQNQHLTLASAPLPRSERTQRPIRTRAAAEARPCARLLFYPQGNASAPVEVEYRRLYDQALETSRLVRSIPGFRRRQPVLLHLHDHWDVILWFWAVLLAGGVPVPSSPFSNVPEHRRKHVQGLSDLLESPVCITRDKYLELFDGPHTIQLQTIESLLETPQCPSGRHSCHDQRDDRYDDLAALMLTSGSTGNAKAVKLTHRQILAAVSGKASVRRLPRGRPFLNWVGLDHVASLVEIHIQALRLQVDQVHVHASDIVSSPLTFLDLLSRHRVARSFAPNFFLAKLVSAAADQDARPGHSRWDLSGLAVLASGGEANEVDTCVEASQLFHKYGAPLNVITPGFGMTETCAGAIYNLDCPGYDTRHNLSFASVGTCMKGIEMRITIPTLDARVLLAPANEPGDLEVRGAVVFRGYYRNNKATAEAFTQDGWFRTGDRGLIDSRGSLQLIGRAKEMMNINGVKISSADIQNAIEKAVGAVVTRVVTFPSRSAKSRTEQVTVAYVPQAWPIETGHIVDVDDKIVQACVMCTGSRPFVFPLKDEALLPKTTLGKISKAKMKTLFEGGVFAQSIHEHDTAVQEHRQKSLDVPASESEALLIADFVDILNLDQDAIGVETPIFEMGFTSLDLIRLKRQIDRRLQVNLPVVTIMTNPTARSLAVALRELVGEQSPHQAASPEEPSIPYDPVVTFRSEGSKTPLWLIHPGVGEVLVFVGLAQHLATDDRPVYALRARGFEPGQTHFSSISEVVETYLAAIRRKQPEGPYAIAGYSYGTMLAFEIAKKLEGEGGQEVGFLGSFNLPPHIKTRMRQLNWNRCLLHLSFFLDLVPEAYADSLEDFPNLSRDEAKAMVLSVANKQRMAELGLNEVGLANWADLAYGLQSMASDYEPEGSVGALDVFHAIPLTAAARSREDWLQNHLGRWKEFSRTEPRFHAVGGAHYTMIGPEHVVSFAATLKAALRERGV</sequence>
<dbReference type="InterPro" id="IPR009081">
    <property type="entry name" value="PP-bd_ACP"/>
</dbReference>
<dbReference type="Pfam" id="PF00501">
    <property type="entry name" value="AMP-binding"/>
    <property type="match status" value="1"/>
</dbReference>
<dbReference type="InterPro" id="IPR020806">
    <property type="entry name" value="PKS_PP-bd"/>
</dbReference>
<name>A0A8K0WUP3_9HYPO</name>
<protein>
    <submittedName>
        <fullName evidence="5">Acyl-protein synthetase</fullName>
    </submittedName>
</protein>
<dbReference type="PROSITE" id="PS50075">
    <property type="entry name" value="CARRIER"/>
    <property type="match status" value="1"/>
</dbReference>
<dbReference type="InterPro" id="IPR036736">
    <property type="entry name" value="ACP-like_sf"/>
</dbReference>
<gene>
    <name evidence="5" type="ORF">B0I35DRAFT_448889</name>
</gene>
<dbReference type="Gene3D" id="3.30.300.30">
    <property type="match status" value="1"/>
</dbReference>